<organism evidence="3">
    <name type="scientific">Epiphyas postvittana</name>
    <name type="common">Light brown apple moth</name>
    <dbReference type="NCBI Taxonomy" id="65032"/>
    <lineage>
        <taxon>Eukaryota</taxon>
        <taxon>Metazoa</taxon>
        <taxon>Ecdysozoa</taxon>
        <taxon>Arthropoda</taxon>
        <taxon>Hexapoda</taxon>
        <taxon>Insecta</taxon>
        <taxon>Pterygota</taxon>
        <taxon>Neoptera</taxon>
        <taxon>Endopterygota</taxon>
        <taxon>Lepidoptera</taxon>
        <taxon>Glossata</taxon>
        <taxon>Ditrysia</taxon>
        <taxon>Tortricoidea</taxon>
        <taxon>Tortricidae</taxon>
        <taxon>Tortricinae</taxon>
        <taxon>Epiphyas</taxon>
    </lineage>
</organism>
<dbReference type="PANTHER" id="PTHR11857">
    <property type="entry name" value="ODORANT BINDING PROTEIN-RELATED"/>
    <property type="match status" value="1"/>
</dbReference>
<sequence length="148" mass="16830">MYFKFCFLAFVVLCLKSSMGDSSEEYKLKYVNYILECSKEFPITSEDILKLRKKEVPTAENVKCLLACGYKKSGMMDADGKLSPEGIQKISDEVFADQPELKQRSEEFTNACKFVNDEDIAGDKKDCERAAMIFKCSVERAAEFDFTS</sequence>
<reference evidence="3" key="1">
    <citation type="journal article" date="2015" name="PLoS ONE">
        <title>The Peripheral Olfactory Repertoire of the Lightbrown Apple Moth, Epiphyas postvittana.</title>
        <authorList>
            <person name="Corcoran J.A."/>
            <person name="Jordan M.D."/>
            <person name="Thrimawithana A.H."/>
            <person name="Crowhurst R.N."/>
            <person name="Newcomb R.D."/>
        </authorList>
    </citation>
    <scope>NUCLEOTIDE SEQUENCE</scope>
</reference>
<dbReference type="InterPro" id="IPR006170">
    <property type="entry name" value="PBP/GOBP"/>
</dbReference>
<dbReference type="Gene3D" id="1.10.238.20">
    <property type="entry name" value="Pheromone/general odorant binding protein domain"/>
    <property type="match status" value="1"/>
</dbReference>
<dbReference type="GO" id="GO:0005615">
    <property type="term" value="C:extracellular space"/>
    <property type="evidence" value="ECO:0007669"/>
    <property type="project" value="TreeGrafter"/>
</dbReference>
<keyword evidence="1 2" id="KW-0732">Signal</keyword>
<dbReference type="SUPFAM" id="SSF47565">
    <property type="entry name" value="Insect pheromone/odorant-binding proteins"/>
    <property type="match status" value="1"/>
</dbReference>
<dbReference type="CDD" id="cd23992">
    <property type="entry name" value="PBP_GOBP"/>
    <property type="match status" value="1"/>
</dbReference>
<dbReference type="GO" id="GO:0005549">
    <property type="term" value="F:odorant binding"/>
    <property type="evidence" value="ECO:0007669"/>
    <property type="project" value="InterPro"/>
</dbReference>
<feature type="chain" id="PRO_5005520392" evidence="2">
    <location>
        <begin position="21"/>
        <end position="148"/>
    </location>
</feature>
<evidence type="ECO:0000313" key="3">
    <source>
        <dbReference type="EMBL" id="JAI18085.1"/>
    </source>
</evidence>
<dbReference type="SMART" id="SM00708">
    <property type="entry name" value="PhBP"/>
    <property type="match status" value="1"/>
</dbReference>
<feature type="signal peptide" evidence="2">
    <location>
        <begin position="1"/>
        <end position="20"/>
    </location>
</feature>
<dbReference type="EMBL" id="GCVX01000145">
    <property type="protein sequence ID" value="JAI18085.1"/>
    <property type="molecule type" value="Transcribed_RNA"/>
</dbReference>
<dbReference type="Pfam" id="PF01395">
    <property type="entry name" value="PBP_GOBP"/>
    <property type="match status" value="1"/>
</dbReference>
<dbReference type="AlphaFoldDB" id="A0A0K8TVI5"/>
<name>A0A0K8TVI5_EPIPO</name>
<dbReference type="InterPro" id="IPR036728">
    <property type="entry name" value="PBP_GOBP_sf"/>
</dbReference>
<evidence type="ECO:0000256" key="2">
    <source>
        <dbReference type="SAM" id="SignalP"/>
    </source>
</evidence>
<protein>
    <submittedName>
        <fullName evidence="3">Odorant Binding Protein</fullName>
    </submittedName>
</protein>
<dbReference type="GO" id="GO:0007608">
    <property type="term" value="P:sensory perception of smell"/>
    <property type="evidence" value="ECO:0007669"/>
    <property type="project" value="TreeGrafter"/>
</dbReference>
<accession>A0A0K8TVI5</accession>
<evidence type="ECO:0000256" key="1">
    <source>
        <dbReference type="ARBA" id="ARBA00022729"/>
    </source>
</evidence>
<proteinExistence type="predicted"/>